<dbReference type="Proteomes" id="UP000280586">
    <property type="component" value="Chromosome"/>
</dbReference>
<dbReference type="GO" id="GO:0006400">
    <property type="term" value="P:tRNA modification"/>
    <property type="evidence" value="ECO:0007669"/>
    <property type="project" value="UniProtKB-UniRule"/>
</dbReference>
<evidence type="ECO:0000259" key="10">
    <source>
        <dbReference type="SMART" id="SM00977"/>
    </source>
</evidence>
<dbReference type="InterPro" id="IPR014729">
    <property type="entry name" value="Rossmann-like_a/b/a_fold"/>
</dbReference>
<dbReference type="Gene3D" id="1.20.59.20">
    <property type="match status" value="1"/>
</dbReference>
<dbReference type="GeneID" id="303560736"/>
<dbReference type="GO" id="GO:0005737">
    <property type="term" value="C:cytoplasm"/>
    <property type="evidence" value="ECO:0007669"/>
    <property type="project" value="UniProtKB-SubCell"/>
</dbReference>
<evidence type="ECO:0000256" key="6">
    <source>
        <dbReference type="ARBA" id="ARBA00022840"/>
    </source>
</evidence>
<dbReference type="KEGG" id="csep:CP523_08620"/>
<dbReference type="EC" id="6.3.4.19" evidence="8"/>
<keyword evidence="2 8" id="KW-0963">Cytoplasm</keyword>
<evidence type="ECO:0000256" key="4">
    <source>
        <dbReference type="ARBA" id="ARBA00022694"/>
    </source>
</evidence>
<evidence type="ECO:0000256" key="3">
    <source>
        <dbReference type="ARBA" id="ARBA00022598"/>
    </source>
</evidence>
<evidence type="ECO:0000313" key="13">
    <source>
        <dbReference type="Proteomes" id="UP000280586"/>
    </source>
</evidence>
<dbReference type="Pfam" id="PF01171">
    <property type="entry name" value="ATP_bind_3"/>
    <property type="match status" value="1"/>
</dbReference>
<dbReference type="GO" id="GO:0005524">
    <property type="term" value="F:ATP binding"/>
    <property type="evidence" value="ECO:0007669"/>
    <property type="project" value="UniProtKB-UniRule"/>
</dbReference>
<dbReference type="EMBL" id="CP099799">
    <property type="protein sequence ID" value="USS01074.1"/>
    <property type="molecule type" value="Genomic_DNA"/>
</dbReference>
<dbReference type="CDD" id="cd01992">
    <property type="entry name" value="TilS_N"/>
    <property type="match status" value="1"/>
</dbReference>
<dbReference type="SMART" id="SM00977">
    <property type="entry name" value="TilS_C"/>
    <property type="match status" value="1"/>
</dbReference>
<evidence type="ECO:0000313" key="14">
    <source>
        <dbReference type="Proteomes" id="UP001055437"/>
    </source>
</evidence>
<feature type="domain" description="Lysidine-tRNA(Ile) synthetase C-terminal" evidence="10">
    <location>
        <begin position="385"/>
        <end position="457"/>
    </location>
</feature>
<dbReference type="NCBIfam" id="TIGR02432">
    <property type="entry name" value="lysidine_TilS_N"/>
    <property type="match status" value="1"/>
</dbReference>
<feature type="binding site" evidence="8">
    <location>
        <begin position="26"/>
        <end position="31"/>
    </location>
    <ligand>
        <name>ATP</name>
        <dbReference type="ChEBI" id="CHEBI:30616"/>
    </ligand>
</feature>
<keyword evidence="14" id="KW-1185">Reference proteome</keyword>
<keyword evidence="9" id="KW-0472">Membrane</keyword>
<dbReference type="NCBIfam" id="TIGR02433">
    <property type="entry name" value="lysidine_TilS_C"/>
    <property type="match status" value="1"/>
</dbReference>
<dbReference type="Proteomes" id="UP001055437">
    <property type="component" value="Chromosome"/>
</dbReference>
<evidence type="ECO:0000256" key="1">
    <source>
        <dbReference type="ARBA" id="ARBA00004496"/>
    </source>
</evidence>
<comment type="similarity">
    <text evidence="8">Belongs to the tRNA(Ile)-lysidine synthase family.</text>
</comment>
<dbReference type="AlphaFoldDB" id="A0A9N7PKU2"/>
<dbReference type="OrthoDB" id="9807403at2"/>
<evidence type="ECO:0000256" key="2">
    <source>
        <dbReference type="ARBA" id="ARBA00022490"/>
    </source>
</evidence>
<dbReference type="InterPro" id="IPR011063">
    <property type="entry name" value="TilS/TtcA_N"/>
</dbReference>
<dbReference type="Pfam" id="PF11734">
    <property type="entry name" value="TilS_C"/>
    <property type="match status" value="1"/>
</dbReference>
<dbReference type="SUPFAM" id="SSF82829">
    <property type="entry name" value="MesJ substrate recognition domain-like"/>
    <property type="match status" value="1"/>
</dbReference>
<gene>
    <name evidence="8 11" type="primary">tilS</name>
    <name evidence="11" type="ORF">CP523_08620</name>
    <name evidence="12" type="ORF">NH397_00955</name>
</gene>
<keyword evidence="6 8" id="KW-0067">ATP-binding</keyword>
<dbReference type="HAMAP" id="MF_01161">
    <property type="entry name" value="tRNA_Ile_lys_synt"/>
    <property type="match status" value="1"/>
</dbReference>
<feature type="transmembrane region" description="Helical" evidence="9">
    <location>
        <begin position="21"/>
        <end position="39"/>
    </location>
</feature>
<keyword evidence="9" id="KW-1133">Transmembrane helix</keyword>
<dbReference type="RefSeq" id="WP_066674894.1">
    <property type="nucleotide sequence ID" value="NZ_CABMIZ010000006.1"/>
</dbReference>
<name>A0A9N7PKU2_CLOSE</name>
<reference evidence="12" key="2">
    <citation type="submission" date="2022-06" db="EMBL/GenBank/DDBJ databases">
        <authorList>
            <person name="Holder M.E."/>
            <person name="Ajami N.J."/>
            <person name="Petrosino J.F."/>
        </authorList>
    </citation>
    <scope>NUCLEOTIDE SEQUENCE</scope>
    <source>
        <strain evidence="12">RMA 8861</strain>
    </source>
</reference>
<evidence type="ECO:0000256" key="7">
    <source>
        <dbReference type="ARBA" id="ARBA00048539"/>
    </source>
</evidence>
<keyword evidence="9" id="KW-0812">Transmembrane</keyword>
<dbReference type="InterPro" id="IPR012796">
    <property type="entry name" value="Lysidine-tRNA-synth_C"/>
</dbReference>
<comment type="function">
    <text evidence="8">Ligates lysine onto the cytidine present at position 34 of the AUA codon-specific tRNA(Ile) that contains the anticodon CAU, in an ATP-dependent manner. Cytidine is converted to lysidine, thus changing the amino acid specificity of the tRNA from methionine to isoleucine.</text>
</comment>
<dbReference type="SUPFAM" id="SSF52402">
    <property type="entry name" value="Adenine nucleotide alpha hydrolases-like"/>
    <property type="match status" value="1"/>
</dbReference>
<dbReference type="InterPro" id="IPR012795">
    <property type="entry name" value="tRNA_Ile_lys_synt_N"/>
</dbReference>
<evidence type="ECO:0000256" key="8">
    <source>
        <dbReference type="HAMAP-Rule" id="MF_01161"/>
    </source>
</evidence>
<dbReference type="PANTHER" id="PTHR43033:SF1">
    <property type="entry name" value="TRNA(ILE)-LYSIDINE SYNTHASE-RELATED"/>
    <property type="match status" value="1"/>
</dbReference>
<dbReference type="InterPro" id="IPR020825">
    <property type="entry name" value="Phe-tRNA_synthase-like_B3/B4"/>
</dbReference>
<dbReference type="Gene3D" id="3.50.40.10">
    <property type="entry name" value="Phenylalanyl-trna Synthetase, Chain B, domain 3"/>
    <property type="match status" value="1"/>
</dbReference>
<dbReference type="SUPFAM" id="SSF56037">
    <property type="entry name" value="PheT/TilS domain"/>
    <property type="match status" value="1"/>
</dbReference>
<keyword evidence="3 8" id="KW-0436">Ligase</keyword>
<dbReference type="EMBL" id="CP023671">
    <property type="protein sequence ID" value="AYE34482.1"/>
    <property type="molecule type" value="Genomic_DNA"/>
</dbReference>
<organism evidence="11 13">
    <name type="scientific">Clostridium septicum</name>
    <dbReference type="NCBI Taxonomy" id="1504"/>
    <lineage>
        <taxon>Bacteria</taxon>
        <taxon>Bacillati</taxon>
        <taxon>Bacillota</taxon>
        <taxon>Clostridia</taxon>
        <taxon>Eubacteriales</taxon>
        <taxon>Clostridiaceae</taxon>
        <taxon>Clostridium</taxon>
    </lineage>
</organism>
<comment type="catalytic activity">
    <reaction evidence="7 8">
        <text>cytidine(34) in tRNA(Ile2) + L-lysine + ATP = lysidine(34) in tRNA(Ile2) + AMP + diphosphate + H(+)</text>
        <dbReference type="Rhea" id="RHEA:43744"/>
        <dbReference type="Rhea" id="RHEA-COMP:10625"/>
        <dbReference type="Rhea" id="RHEA-COMP:10670"/>
        <dbReference type="ChEBI" id="CHEBI:15378"/>
        <dbReference type="ChEBI" id="CHEBI:30616"/>
        <dbReference type="ChEBI" id="CHEBI:32551"/>
        <dbReference type="ChEBI" id="CHEBI:33019"/>
        <dbReference type="ChEBI" id="CHEBI:82748"/>
        <dbReference type="ChEBI" id="CHEBI:83665"/>
        <dbReference type="ChEBI" id="CHEBI:456215"/>
        <dbReference type="EC" id="6.3.4.19"/>
    </reaction>
</comment>
<dbReference type="InterPro" id="IPR012094">
    <property type="entry name" value="tRNA_Ile_lys_synt"/>
</dbReference>
<reference evidence="11 13" key="1">
    <citation type="submission" date="2017-09" db="EMBL/GenBank/DDBJ databases">
        <authorList>
            <person name="Thomas P."/>
            <person name="Seyboldt C."/>
        </authorList>
    </citation>
    <scope>NUCLEOTIDE SEQUENCE [LARGE SCALE GENOMIC DNA]</scope>
    <source>
        <strain evidence="11 13">DSM 7534</strain>
    </source>
</reference>
<comment type="subcellular location">
    <subcellularLocation>
        <location evidence="1 8">Cytoplasm</location>
    </subcellularLocation>
</comment>
<keyword evidence="4 8" id="KW-0819">tRNA processing</keyword>
<evidence type="ECO:0000256" key="5">
    <source>
        <dbReference type="ARBA" id="ARBA00022741"/>
    </source>
</evidence>
<sequence length="463" mass="54055">MINKVKHFIEKNKLLNKKDKVLVALSGGPDSICLLHILYSLKDDMKLEIGAAHINHMLRGDDALEDEIYVKEFCEKLGIPCYIDRIDIDRISKEKGISHELAGREERYKFFEEIKSSKGYNKIAIAHNANDQAETVIMRMMRGAGLEGLCGIRVERDNKFIRPILCLNRKEIESYCKLNNLNARIDKTNLEKIYSRNKVRLDILPYMKKNFNKDIIDTINRMATLLQKDNEFIENKANEAYEKNCSEKNGDLVICRELFSLEEALITRVIKKAFIVYSQKYTNFEMKHIYEVIELSKIGTNKKVDLPNEIFAENIYGNIYLKKRLNVDINKNNQIYLSRDALEGLSVEFGEYNVRFNIITNKNNLEFSDNVLIKYFDYDKIKEGLYIRTRKDGDKIKPLGMKGSKKLKDIFINMKVPRENRLTVPIVCFDNEISWVVGYKVSEDFKITKETKNIIKITFSRKE</sequence>
<protein>
    <recommendedName>
        <fullName evidence="8">tRNA(Ile)-lysidine synthase</fullName>
        <ecNumber evidence="8">6.3.4.19</ecNumber>
    </recommendedName>
    <alternativeName>
        <fullName evidence="8">tRNA(Ile)-2-lysyl-cytidine synthase</fullName>
    </alternativeName>
    <alternativeName>
        <fullName evidence="8">tRNA(Ile)-lysidine synthetase</fullName>
    </alternativeName>
</protein>
<comment type="domain">
    <text evidence="8">The N-terminal region contains the highly conserved SGGXDS motif, predicted to be a P-loop motif involved in ATP binding.</text>
</comment>
<evidence type="ECO:0000256" key="9">
    <source>
        <dbReference type="SAM" id="Phobius"/>
    </source>
</evidence>
<dbReference type="GO" id="GO:0032267">
    <property type="term" value="F:tRNA(Ile)-lysidine synthase activity"/>
    <property type="evidence" value="ECO:0007669"/>
    <property type="project" value="UniProtKB-EC"/>
</dbReference>
<evidence type="ECO:0000313" key="11">
    <source>
        <dbReference type="EMBL" id="AYE34482.1"/>
    </source>
</evidence>
<accession>A0A9N7PKU2</accession>
<dbReference type="Gene3D" id="3.40.50.620">
    <property type="entry name" value="HUPs"/>
    <property type="match status" value="1"/>
</dbReference>
<dbReference type="PANTHER" id="PTHR43033">
    <property type="entry name" value="TRNA(ILE)-LYSIDINE SYNTHASE-RELATED"/>
    <property type="match status" value="1"/>
</dbReference>
<proteinExistence type="inferred from homology"/>
<evidence type="ECO:0000313" key="12">
    <source>
        <dbReference type="EMBL" id="USS01074.1"/>
    </source>
</evidence>
<keyword evidence="5 8" id="KW-0547">Nucleotide-binding</keyword>